<evidence type="ECO:0000313" key="4">
    <source>
        <dbReference type="Proteomes" id="UP001219525"/>
    </source>
</evidence>
<accession>A0AAD6XZQ1</accession>
<dbReference type="Proteomes" id="UP001219525">
    <property type="component" value="Unassembled WGS sequence"/>
</dbReference>
<sequence length="522" mass="58953">MSPVAQFPLRTNDVSEQKGQNGVCNLARLHLRRSPMSCFSPHGHAADAAIWHWSADPSPVHTLHRPLHAQVAHRHRTVRCSWSLPASRLLPTGRPLPMAGQLPSHAHAHDAPNACSGYGVREPPVQDHPELPKWIQDEIDDKTPQKRIPERLSEKHHVSVSLRSVERIIKEHNLKTVRRPGLTQLEQTSAILTLAEEDPLSRWGARKYKEKLENRGVLVPRDFVSGVLATANPEANEQRRPGAEKVHKKGLHSSGPDEEWCFDGHEKISGPMGISVYGINDKFSRLEQLLKALRSARKSSVPPALYLKLLIVDFVGIPIQSTTDMGSETHILAALQSSLRQSASPLDLQKVPAHQSVKSVYNITRERAWRPLYHDELANVRWFYDNGKIEAGYHPLDAVHQDVSIFVWAKAVQFCLDRHMEEHNRHRIRKQKNSCLPTGGRPIDFYQRPHEFGGRKQLIPVDMAVVDRLIKEHTPDDLEQMASTTEMEEVCQLAFKAIGAPEVSARNGWDVFRAMIEYISSN</sequence>
<dbReference type="EMBL" id="JARJCW010000101">
    <property type="protein sequence ID" value="KAJ7194112.1"/>
    <property type="molecule type" value="Genomic_DNA"/>
</dbReference>
<dbReference type="AlphaFoldDB" id="A0AAD6XZQ1"/>
<evidence type="ECO:0000256" key="1">
    <source>
        <dbReference type="SAM" id="MobiDB-lite"/>
    </source>
</evidence>
<feature type="region of interest" description="Disordered" evidence="1">
    <location>
        <begin position="102"/>
        <end position="129"/>
    </location>
</feature>
<comment type="caution">
    <text evidence="3">The sequence shown here is derived from an EMBL/GenBank/DDBJ whole genome shotgun (WGS) entry which is preliminary data.</text>
</comment>
<dbReference type="Pfam" id="PF24764">
    <property type="entry name" value="rva_4"/>
    <property type="match status" value="1"/>
</dbReference>
<feature type="region of interest" description="Disordered" evidence="1">
    <location>
        <begin position="232"/>
        <end position="258"/>
    </location>
</feature>
<dbReference type="PANTHER" id="PTHR46177">
    <property type="entry name" value="INTEGRASE CATALYTIC DOMAIN-CONTAINING PROTEIN"/>
    <property type="match status" value="1"/>
</dbReference>
<feature type="compositionally biased region" description="Basic and acidic residues" evidence="1">
    <location>
        <begin position="236"/>
        <end position="245"/>
    </location>
</feature>
<evidence type="ECO:0000259" key="2">
    <source>
        <dbReference type="Pfam" id="PF24764"/>
    </source>
</evidence>
<dbReference type="PANTHER" id="PTHR46177:SF1">
    <property type="entry name" value="INTEGRASE CATALYTIC DOMAIN-CONTAINING PROTEIN"/>
    <property type="match status" value="1"/>
</dbReference>
<keyword evidence="4" id="KW-1185">Reference proteome</keyword>
<name>A0AAD6XZQ1_9AGAR</name>
<proteinExistence type="predicted"/>
<feature type="domain" description="Integrase core" evidence="2">
    <location>
        <begin position="254"/>
        <end position="434"/>
    </location>
</feature>
<reference evidence="3" key="1">
    <citation type="submission" date="2023-03" db="EMBL/GenBank/DDBJ databases">
        <title>Massive genome expansion in bonnet fungi (Mycena s.s.) driven by repeated elements and novel gene families across ecological guilds.</title>
        <authorList>
            <consortium name="Lawrence Berkeley National Laboratory"/>
            <person name="Harder C.B."/>
            <person name="Miyauchi S."/>
            <person name="Viragh M."/>
            <person name="Kuo A."/>
            <person name="Thoen E."/>
            <person name="Andreopoulos B."/>
            <person name="Lu D."/>
            <person name="Skrede I."/>
            <person name="Drula E."/>
            <person name="Henrissat B."/>
            <person name="Morin E."/>
            <person name="Kohler A."/>
            <person name="Barry K."/>
            <person name="LaButti K."/>
            <person name="Morin E."/>
            <person name="Salamov A."/>
            <person name="Lipzen A."/>
            <person name="Mereny Z."/>
            <person name="Hegedus B."/>
            <person name="Baldrian P."/>
            <person name="Stursova M."/>
            <person name="Weitz H."/>
            <person name="Taylor A."/>
            <person name="Grigoriev I.V."/>
            <person name="Nagy L.G."/>
            <person name="Martin F."/>
            <person name="Kauserud H."/>
        </authorList>
    </citation>
    <scope>NUCLEOTIDE SEQUENCE</scope>
    <source>
        <strain evidence="3">9144</strain>
    </source>
</reference>
<organism evidence="3 4">
    <name type="scientific">Mycena pura</name>
    <dbReference type="NCBI Taxonomy" id="153505"/>
    <lineage>
        <taxon>Eukaryota</taxon>
        <taxon>Fungi</taxon>
        <taxon>Dikarya</taxon>
        <taxon>Basidiomycota</taxon>
        <taxon>Agaricomycotina</taxon>
        <taxon>Agaricomycetes</taxon>
        <taxon>Agaricomycetidae</taxon>
        <taxon>Agaricales</taxon>
        <taxon>Marasmiineae</taxon>
        <taxon>Mycenaceae</taxon>
        <taxon>Mycena</taxon>
    </lineage>
</organism>
<gene>
    <name evidence="3" type="ORF">GGX14DRAFT_576589</name>
</gene>
<evidence type="ECO:0000313" key="3">
    <source>
        <dbReference type="EMBL" id="KAJ7194112.1"/>
    </source>
</evidence>
<dbReference type="InterPro" id="IPR058913">
    <property type="entry name" value="Integrase_dom_put"/>
</dbReference>
<protein>
    <recommendedName>
        <fullName evidence="2">Integrase core domain-containing protein</fullName>
    </recommendedName>
</protein>